<dbReference type="InterPro" id="IPR056156">
    <property type="entry name" value="TPR_IF140_C"/>
</dbReference>
<feature type="domain" description="IF140/IFT172/WDR19 TPR" evidence="10">
    <location>
        <begin position="1142"/>
        <end position="1263"/>
    </location>
</feature>
<evidence type="ECO:0000256" key="4">
    <source>
        <dbReference type="ARBA" id="ARBA00023069"/>
    </source>
</evidence>
<evidence type="ECO:0000256" key="2">
    <source>
        <dbReference type="ARBA" id="ARBA00022574"/>
    </source>
</evidence>
<dbReference type="GO" id="GO:0030991">
    <property type="term" value="C:intraciliary transport particle A"/>
    <property type="evidence" value="ECO:0007669"/>
    <property type="project" value="TreeGrafter"/>
</dbReference>
<dbReference type="FunFam" id="2.130.10.10:FF:002222">
    <property type="entry name" value="Conserved WD40 and TPR repeat-containing protein, putative"/>
    <property type="match status" value="1"/>
</dbReference>
<dbReference type="Pfam" id="PF23385">
    <property type="entry name" value="Beta-prop_IFT140_2nd"/>
    <property type="match status" value="2"/>
</dbReference>
<evidence type="ECO:0000256" key="1">
    <source>
        <dbReference type="ARBA" id="ARBA00004138"/>
    </source>
</evidence>
<evidence type="ECO:0000259" key="7">
    <source>
        <dbReference type="Pfam" id="PF23383"/>
    </source>
</evidence>
<dbReference type="GO" id="GO:0036064">
    <property type="term" value="C:ciliary basal body"/>
    <property type="evidence" value="ECO:0007669"/>
    <property type="project" value="TreeGrafter"/>
</dbReference>
<dbReference type="FunFam" id="1.25.40.470:FF:000015">
    <property type="entry name" value="Intraflagellar transport particle protein 140"/>
    <property type="match status" value="1"/>
</dbReference>
<keyword evidence="3" id="KW-0677">Repeat</keyword>
<feature type="domain" description="IFT140 second beta-propeller" evidence="8">
    <location>
        <begin position="583"/>
        <end position="664"/>
    </location>
</feature>
<dbReference type="EMBL" id="CAJJDM010000011">
    <property type="protein sequence ID" value="CAD8050016.1"/>
    <property type="molecule type" value="Genomic_DNA"/>
</dbReference>
<sequence length="1449" mass="167812">MSILSEHTITLKNETITTISISNSAINPFIAICTTSRVILYNDQGEKLDYDFTHNQKPTAIVWHPIQPQLSIGWQNGTITLWSEDTRTAKEESAVHKEEINLIQYNTNGSRMVSADITGLVVVWRGITPMCTYQKEGIQTICIFADLNNIIKAQNLFFFGGKSGLVCLADDSKHCSEVCKVVGSIKCLMIYEKYNSVIIITSGLLLVQFKISTSEKTQPDKKVKLSIAGESESLQSVWIGQCLIAISSNENMIRMLQLEADENYVITLHEYQELYPKDKILNDKITCIQYSKKSKNLIAGTKDGKLLFWKNFASTDESPVESEQWKTLKIINHNKPINEIVIGKNSGLIAARSSDSVKIVQETLVHGKIQDTVRILQVDFNKILIYFKNDQQNQDKGVWPMFLWDSKYPIKSIDCTQQYLLIQSANKIEISEFTNNSQILQKSSFDKKCVKAALFQENLILFYEYKFEVTNFKGVQKYFVDFSESDGAIANYEFNNKTMVIWTYNNYFRLYDFSRREAQLQGFNCKFENDKGSLGTIKQCAVNCDGTNVAIIADNHGNQNDLFFVYNSENNNFQSFELPKYRKAIQIMWDHSDPRFFGVTTICTKIKTNSENDVEEEQTDFRAKKFFTFFFNQQLGIKEQDCYILDEKQEGVLSIRIPYIYVIQIKEIIVNDNNIGQTKDQNTNQDNLKNDSNAIKIKEQSNRNQDNQKKNDNNVQRKEQSYRIQDILMNDFTGLERADEPTKRAVINFSYHLSCGNLDEAYKSVKAIQNPTVWEKMAQMSVKTRRLDVAEICIGNMRFARGAKAIRETKKEPQFEAQLAMVAIQLNMISEAEKLYYQCKRYDLLNQLYQAQGQWEKAVEIAEKHDRINLLSTYYKLAKQYEISKEWDKAVQYYEKSGNALKEVPRMFYEADELQYLEGYVLQKKDPVLYKWWGNHLESEEKYEEAMKFYLEANDALGIVRLSLHQDNLKYAKEICNEKNDPAAHYYLAKYLEAKNILPEAIQFYTKAQYYSEAIRLAKEANLISDVTAISLQAPQLIMIQSAIYFEQKKIIDKAVLLYMRGGQLQKALYLAQKEKLTDYVKKINQEISLKKQETVDLTFTNTGSLKETPSQQKLANQQQQLQQQSIQSKDKTPPPGSLQDLINKKQFEKVLETCDNQGLQITDDLVKQMLDGLDDKRKKEVQLLIAEKSKKMGNFEQASKMYIQMGERVKAMKALCKLGDVEKIIAFANNARMAEIYILAGNYLQTGDWHKTPELMKHIIQFYNKAKAFDHLANFFEACSSVEIDEYRDYNKACAALKEAIKYSEKSTNQQKTQQLQQKLKLISEFIQAKQKSPQEMIQLYYKLLNDSNIEYAVRQGDIFAELIEYYYAQGQYEKAYEEIQKMQKKSIVLNPYLDQELIQKVMNYMKQQVGSQQQQQKQQQNKKQPYGKQQEQNDDDFQEEDVIDDGI</sequence>
<dbReference type="InterPro" id="IPR019734">
    <property type="entry name" value="TPR_rpt"/>
</dbReference>
<evidence type="ECO:0000313" key="11">
    <source>
        <dbReference type="EMBL" id="CAD8050016.1"/>
    </source>
</evidence>
<gene>
    <name evidence="11" type="ORF">PPRIM_AZ9-3.1.T0140279</name>
</gene>
<comment type="caution">
    <text evidence="11">The sequence shown here is derived from an EMBL/GenBank/DDBJ whole genome shotgun (WGS) entry which is preliminary data.</text>
</comment>
<keyword evidence="12" id="KW-1185">Reference proteome</keyword>
<dbReference type="Pfam" id="PF24762">
    <property type="entry name" value="TPR_IF140-IFT172"/>
    <property type="match status" value="2"/>
</dbReference>
<feature type="domain" description="IF140 C-terminal TPR" evidence="9">
    <location>
        <begin position="1271"/>
        <end position="1385"/>
    </location>
</feature>
<keyword evidence="2" id="KW-0853">WD repeat</keyword>
<dbReference type="GO" id="GO:0005930">
    <property type="term" value="C:axoneme"/>
    <property type="evidence" value="ECO:0007669"/>
    <property type="project" value="TreeGrafter"/>
</dbReference>
<feature type="domain" description="IF140/IFT172/WDR19 TPR" evidence="10">
    <location>
        <begin position="756"/>
        <end position="1090"/>
    </location>
</feature>
<feature type="domain" description="IFT140 first beta-propeller" evidence="7">
    <location>
        <begin position="152"/>
        <end position="362"/>
    </location>
</feature>
<dbReference type="InterPro" id="IPR056168">
    <property type="entry name" value="TPR_IF140/IFT172/WDR19"/>
</dbReference>
<feature type="domain" description="IFT140 first beta-propeller" evidence="7">
    <location>
        <begin position="18"/>
        <end position="125"/>
    </location>
</feature>
<evidence type="ECO:0000256" key="6">
    <source>
        <dbReference type="SAM" id="MobiDB-lite"/>
    </source>
</evidence>
<protein>
    <recommendedName>
        <fullName evidence="13">Intraflagellar transport protein 140</fullName>
    </recommendedName>
</protein>
<reference evidence="11" key="1">
    <citation type="submission" date="2021-01" db="EMBL/GenBank/DDBJ databases">
        <authorList>
            <consortium name="Genoscope - CEA"/>
            <person name="William W."/>
        </authorList>
    </citation>
    <scope>NUCLEOTIDE SEQUENCE</scope>
</reference>
<accession>A0A8S1KAR8</accession>
<proteinExistence type="predicted"/>
<dbReference type="PANTHER" id="PTHR15722">
    <property type="entry name" value="IFT140/172-RELATED"/>
    <property type="match status" value="1"/>
</dbReference>
<evidence type="ECO:0000256" key="3">
    <source>
        <dbReference type="ARBA" id="ARBA00022737"/>
    </source>
</evidence>
<evidence type="ECO:0000259" key="10">
    <source>
        <dbReference type="Pfam" id="PF24762"/>
    </source>
</evidence>
<dbReference type="GO" id="GO:0035721">
    <property type="term" value="P:intraciliary retrograde transport"/>
    <property type="evidence" value="ECO:0007669"/>
    <property type="project" value="TreeGrafter"/>
</dbReference>
<feature type="region of interest" description="Disordered" evidence="6">
    <location>
        <begin position="1411"/>
        <end position="1449"/>
    </location>
</feature>
<dbReference type="SMART" id="SM00320">
    <property type="entry name" value="WD40"/>
    <property type="match status" value="5"/>
</dbReference>
<dbReference type="InterPro" id="IPR001680">
    <property type="entry name" value="WD40_rpt"/>
</dbReference>
<dbReference type="InterPro" id="IPR056154">
    <property type="entry name" value="Beta-prop_IFT140_1st"/>
</dbReference>
<evidence type="ECO:0000313" key="12">
    <source>
        <dbReference type="Proteomes" id="UP000688137"/>
    </source>
</evidence>
<feature type="compositionally biased region" description="Acidic residues" evidence="6">
    <location>
        <begin position="1434"/>
        <end position="1449"/>
    </location>
</feature>
<dbReference type="Proteomes" id="UP000688137">
    <property type="component" value="Unassembled WGS sequence"/>
</dbReference>
<feature type="domain" description="IFT140 second beta-propeller" evidence="8">
    <location>
        <begin position="406"/>
        <end position="581"/>
    </location>
</feature>
<dbReference type="Pfam" id="PF23383">
    <property type="entry name" value="Beta-prop_IFT140_1st"/>
    <property type="match status" value="2"/>
</dbReference>
<feature type="region of interest" description="Disordered" evidence="6">
    <location>
        <begin position="697"/>
        <end position="718"/>
    </location>
</feature>
<keyword evidence="5" id="KW-0966">Cell projection</keyword>
<evidence type="ECO:0008006" key="13">
    <source>
        <dbReference type="Google" id="ProtNLM"/>
    </source>
</evidence>
<evidence type="ECO:0000256" key="5">
    <source>
        <dbReference type="ARBA" id="ARBA00023273"/>
    </source>
</evidence>
<comment type="subcellular location">
    <subcellularLocation>
        <location evidence="1">Cell projection</location>
        <location evidence="1">Cilium</location>
    </subcellularLocation>
</comment>
<dbReference type="PANTHER" id="PTHR15722:SF7">
    <property type="entry name" value="INTRAFLAGELLAR TRANSPORT PROTEIN 140 HOMOLOG"/>
    <property type="match status" value="1"/>
</dbReference>
<dbReference type="OMA" id="YAQFMES"/>
<keyword evidence="4" id="KW-0969">Cilium</keyword>
<feature type="compositionally biased region" description="Low complexity" evidence="6">
    <location>
        <begin position="1111"/>
        <end position="1128"/>
    </location>
</feature>
<dbReference type="SMART" id="SM00028">
    <property type="entry name" value="TPR"/>
    <property type="match status" value="3"/>
</dbReference>
<organism evidence="11 12">
    <name type="scientific">Paramecium primaurelia</name>
    <dbReference type="NCBI Taxonomy" id="5886"/>
    <lineage>
        <taxon>Eukaryota</taxon>
        <taxon>Sar</taxon>
        <taxon>Alveolata</taxon>
        <taxon>Ciliophora</taxon>
        <taxon>Intramacronucleata</taxon>
        <taxon>Oligohymenophorea</taxon>
        <taxon>Peniculida</taxon>
        <taxon>Parameciidae</taxon>
        <taxon>Paramecium</taxon>
    </lineage>
</organism>
<name>A0A8S1KAR8_PARPR</name>
<dbReference type="InterPro" id="IPR056155">
    <property type="entry name" value="Beta-prop_IFT140_2nd"/>
</dbReference>
<evidence type="ECO:0000259" key="9">
    <source>
        <dbReference type="Pfam" id="PF24760"/>
    </source>
</evidence>
<feature type="region of interest" description="Disordered" evidence="6">
    <location>
        <begin position="1103"/>
        <end position="1139"/>
    </location>
</feature>
<evidence type="ECO:0000259" key="8">
    <source>
        <dbReference type="Pfam" id="PF23385"/>
    </source>
</evidence>
<feature type="compositionally biased region" description="Low complexity" evidence="6">
    <location>
        <begin position="1411"/>
        <end position="1432"/>
    </location>
</feature>
<dbReference type="Pfam" id="PF24760">
    <property type="entry name" value="TPR_IF140_C"/>
    <property type="match status" value="1"/>
</dbReference>